<dbReference type="Proteomes" id="UP001246690">
    <property type="component" value="Chromosome"/>
</dbReference>
<evidence type="ECO:0000313" key="2">
    <source>
        <dbReference type="Proteomes" id="UP001246690"/>
    </source>
</evidence>
<organism evidence="1 2">
    <name type="scientific">Buttiauxella selenatireducens</name>
    <dbReference type="NCBI Taxonomy" id="3073902"/>
    <lineage>
        <taxon>Bacteria</taxon>
        <taxon>Pseudomonadati</taxon>
        <taxon>Pseudomonadota</taxon>
        <taxon>Gammaproteobacteria</taxon>
        <taxon>Enterobacterales</taxon>
        <taxon>Enterobacteriaceae</taxon>
        <taxon>Buttiauxella</taxon>
    </lineage>
</organism>
<reference evidence="1 2" key="1">
    <citation type="submission" date="2023-09" db="EMBL/GenBank/DDBJ databases">
        <title>Buttiauxella selenatireducens sp. nov., isolated from the rhizosphere of Cardamine hupingshanesis.</title>
        <authorList>
            <person name="Zhang S."/>
            <person name="Xu Z."/>
            <person name="Wang H."/>
            <person name="Guo Y."/>
        </authorList>
    </citation>
    <scope>NUCLEOTIDE SEQUENCE [LARGE SCALE GENOMIC DNA]</scope>
    <source>
        <strain evidence="1 2">R73</strain>
    </source>
</reference>
<dbReference type="RefSeq" id="WP_309874218.1">
    <property type="nucleotide sequence ID" value="NZ_CP133838.1"/>
</dbReference>
<dbReference type="EMBL" id="CP133838">
    <property type="protein sequence ID" value="WMY72336.1"/>
    <property type="molecule type" value="Genomic_DNA"/>
</dbReference>
<evidence type="ECO:0008006" key="3">
    <source>
        <dbReference type="Google" id="ProtNLM"/>
    </source>
</evidence>
<protein>
    <recommendedName>
        <fullName evidence="3">DUF1795 domain-containing protein</fullName>
    </recommendedName>
</protein>
<gene>
    <name evidence="1" type="ORF">RHD99_12620</name>
</gene>
<proteinExistence type="predicted"/>
<sequence>MNNISQSQFPFPKQVSYSIDYQKEHFWRCVYTSTSSEALHYKIVLPLQVKPVLTKPTEIEGLGLTMIGLYRTLKAEETPYMEVTVAYEAIGNEMNGSDWLYHVLNLMGEEIINKRTFFSESGEYADVLTQKMYGTENMIARYRVIKDSGTESEGANFFLIKATCHEENYAVLSENLLQSIDWFTLIHENEWKMAESLKSINSEYPEPLSFYYPASWSVQQEEEDVPGLSHYSLAHITGQKQKKMINLFFMVPEKKVTAQFVSDTLFQRLENVLHVQSPELKQAVNKRNVRLDQLWTGCVELNSEDKAKRHILTVHVGSVGSLWFYFEQISPYAEQRFYDWAVIKRAQEIILNSLNNYDHL</sequence>
<accession>A0ABY9S7A7</accession>
<name>A0ABY9S7A7_9ENTR</name>
<evidence type="ECO:0000313" key="1">
    <source>
        <dbReference type="EMBL" id="WMY72336.1"/>
    </source>
</evidence>
<keyword evidence="2" id="KW-1185">Reference proteome</keyword>